<dbReference type="AlphaFoldDB" id="A0A9J5ZCF8"/>
<feature type="compositionally biased region" description="Basic and acidic residues" evidence="1">
    <location>
        <begin position="25"/>
        <end position="39"/>
    </location>
</feature>
<name>A0A9J5ZCF8_SOLCO</name>
<accession>A0A9J5ZCF8</accession>
<organism evidence="2 3">
    <name type="scientific">Solanum commersonii</name>
    <name type="common">Commerson's wild potato</name>
    <name type="synonym">Commerson's nightshade</name>
    <dbReference type="NCBI Taxonomy" id="4109"/>
    <lineage>
        <taxon>Eukaryota</taxon>
        <taxon>Viridiplantae</taxon>
        <taxon>Streptophyta</taxon>
        <taxon>Embryophyta</taxon>
        <taxon>Tracheophyta</taxon>
        <taxon>Spermatophyta</taxon>
        <taxon>Magnoliopsida</taxon>
        <taxon>eudicotyledons</taxon>
        <taxon>Gunneridae</taxon>
        <taxon>Pentapetalae</taxon>
        <taxon>asterids</taxon>
        <taxon>lamiids</taxon>
        <taxon>Solanales</taxon>
        <taxon>Solanaceae</taxon>
        <taxon>Solanoideae</taxon>
        <taxon>Solaneae</taxon>
        <taxon>Solanum</taxon>
    </lineage>
</organism>
<keyword evidence="3" id="KW-1185">Reference proteome</keyword>
<evidence type="ECO:0000256" key="1">
    <source>
        <dbReference type="SAM" id="MobiDB-lite"/>
    </source>
</evidence>
<reference evidence="2 3" key="1">
    <citation type="submission" date="2020-09" db="EMBL/GenBank/DDBJ databases">
        <title>De no assembly of potato wild relative species, Solanum commersonii.</title>
        <authorList>
            <person name="Cho K."/>
        </authorList>
    </citation>
    <scope>NUCLEOTIDE SEQUENCE [LARGE SCALE GENOMIC DNA]</scope>
    <source>
        <strain evidence="2">LZ3.2</strain>
        <tissue evidence="2">Leaf</tissue>
    </source>
</reference>
<evidence type="ECO:0000313" key="3">
    <source>
        <dbReference type="Proteomes" id="UP000824120"/>
    </source>
</evidence>
<comment type="caution">
    <text evidence="2">The sequence shown here is derived from an EMBL/GenBank/DDBJ whole genome shotgun (WGS) entry which is preliminary data.</text>
</comment>
<evidence type="ECO:0000313" key="2">
    <source>
        <dbReference type="EMBL" id="KAG5609615.1"/>
    </source>
</evidence>
<feature type="region of interest" description="Disordered" evidence="1">
    <location>
        <begin position="17"/>
        <end position="74"/>
    </location>
</feature>
<dbReference type="Proteomes" id="UP000824120">
    <property type="component" value="Chromosome 4"/>
</dbReference>
<sequence>MSIAKNLWQFAKRTNSSLCSSMRSPEGRRSKMRSKEQSTLRRIVPRSSTISPNSPEREDVVGKHLTAMRQKKDE</sequence>
<dbReference type="EMBL" id="JACXVP010000004">
    <property type="protein sequence ID" value="KAG5609615.1"/>
    <property type="molecule type" value="Genomic_DNA"/>
</dbReference>
<proteinExistence type="predicted"/>
<protein>
    <submittedName>
        <fullName evidence="2">Uncharacterized protein</fullName>
    </submittedName>
</protein>
<gene>
    <name evidence="2" type="ORF">H5410_020896</name>
</gene>